<evidence type="ECO:0000259" key="5">
    <source>
        <dbReference type="Pfam" id="PF00149"/>
    </source>
</evidence>
<dbReference type="Proteomes" id="UP000191153">
    <property type="component" value="Unassembled WGS sequence"/>
</dbReference>
<reference evidence="6 7" key="1">
    <citation type="submission" date="2017-02" db="EMBL/GenBank/DDBJ databases">
        <authorList>
            <person name="Peterson S.W."/>
        </authorList>
    </citation>
    <scope>NUCLEOTIDE SEQUENCE [LARGE SCALE GENOMIC DNA]</scope>
    <source>
        <strain evidence="6 7">ATCC 700028</strain>
    </source>
</reference>
<gene>
    <name evidence="4" type="primary">sbcD</name>
    <name evidence="6" type="ORF">SAMN02745174_01773</name>
</gene>
<keyword evidence="2 4" id="KW-0378">Hydrolase</keyword>
<dbReference type="AlphaFoldDB" id="A0A1T4P543"/>
<dbReference type="Pfam" id="PF00149">
    <property type="entry name" value="Metallophos"/>
    <property type="match status" value="1"/>
</dbReference>
<evidence type="ECO:0000256" key="2">
    <source>
        <dbReference type="ARBA" id="ARBA00022801"/>
    </source>
</evidence>
<comment type="subunit">
    <text evidence="4">Heterodimer of SbcC and SbcD.</text>
</comment>
<dbReference type="InterPro" id="IPR029052">
    <property type="entry name" value="Metallo-depent_PP-like"/>
</dbReference>
<name>A0A1T4P543_9FUSO</name>
<keyword evidence="3 4" id="KW-0269">Exonuclease</keyword>
<evidence type="ECO:0000256" key="3">
    <source>
        <dbReference type="ARBA" id="ARBA00022839"/>
    </source>
</evidence>
<dbReference type="GO" id="GO:0004519">
    <property type="term" value="F:endonuclease activity"/>
    <property type="evidence" value="ECO:0007669"/>
    <property type="project" value="UniProtKB-KW"/>
</dbReference>
<dbReference type="InterPro" id="IPR004843">
    <property type="entry name" value="Calcineurin-like_PHP"/>
</dbReference>
<dbReference type="GO" id="GO:0006260">
    <property type="term" value="P:DNA replication"/>
    <property type="evidence" value="ECO:0007669"/>
    <property type="project" value="UniProtKB-KW"/>
</dbReference>
<evidence type="ECO:0000313" key="7">
    <source>
        <dbReference type="Proteomes" id="UP000191153"/>
    </source>
</evidence>
<dbReference type="EMBL" id="FUWX01000013">
    <property type="protein sequence ID" value="SJZ86552.1"/>
    <property type="molecule type" value="Genomic_DNA"/>
</dbReference>
<dbReference type="Gene3D" id="3.60.21.10">
    <property type="match status" value="1"/>
</dbReference>
<dbReference type="InterPro" id="IPR004593">
    <property type="entry name" value="SbcD"/>
</dbReference>
<dbReference type="SUPFAM" id="SSF56300">
    <property type="entry name" value="Metallo-dependent phosphatases"/>
    <property type="match status" value="1"/>
</dbReference>
<keyword evidence="4" id="KW-0235">DNA replication</keyword>
<protein>
    <recommendedName>
        <fullName evidence="4">Nuclease SbcCD subunit D</fullName>
    </recommendedName>
</protein>
<evidence type="ECO:0000256" key="1">
    <source>
        <dbReference type="ARBA" id="ARBA00022722"/>
    </source>
</evidence>
<accession>A0A1T4P543</accession>
<dbReference type="RefSeq" id="WP_078694236.1">
    <property type="nucleotide sequence ID" value="NZ_FUWX01000013.1"/>
</dbReference>
<dbReference type="OrthoDB" id="9773856at2"/>
<dbReference type="InterPro" id="IPR041796">
    <property type="entry name" value="Mre11_N"/>
</dbReference>
<dbReference type="NCBIfam" id="TIGR00619">
    <property type="entry name" value="sbcd"/>
    <property type="match status" value="1"/>
</dbReference>
<evidence type="ECO:0000313" key="6">
    <source>
        <dbReference type="EMBL" id="SJZ86552.1"/>
    </source>
</evidence>
<dbReference type="CDD" id="cd00840">
    <property type="entry name" value="MPP_Mre11_N"/>
    <property type="match status" value="1"/>
</dbReference>
<dbReference type="GO" id="GO:0008408">
    <property type="term" value="F:3'-5' exonuclease activity"/>
    <property type="evidence" value="ECO:0007669"/>
    <property type="project" value="InterPro"/>
</dbReference>
<feature type="domain" description="Calcineurin-like phosphoesterase" evidence="5">
    <location>
        <begin position="1"/>
        <end position="230"/>
    </location>
</feature>
<evidence type="ECO:0000256" key="4">
    <source>
        <dbReference type="RuleBase" id="RU363069"/>
    </source>
</evidence>
<keyword evidence="1 4" id="KW-0540">Nuclease</keyword>
<dbReference type="PANTHER" id="PTHR30337:SF0">
    <property type="entry name" value="NUCLEASE SBCCD SUBUNIT D"/>
    <property type="match status" value="1"/>
</dbReference>
<comment type="function">
    <text evidence="4">SbcCD cleaves DNA hairpin structures. These structures can inhibit DNA replication and are intermediates in certain DNA recombination reactions. The complex acts as a 3'-&gt;5' double strand exonuclease that can open hairpins. It also has a 5' single-strand endonuclease activity.</text>
</comment>
<dbReference type="STRING" id="180163.SAMN02745174_01773"/>
<organism evidence="6 7">
    <name type="scientific">Cetobacterium ceti</name>
    <dbReference type="NCBI Taxonomy" id="180163"/>
    <lineage>
        <taxon>Bacteria</taxon>
        <taxon>Fusobacteriati</taxon>
        <taxon>Fusobacteriota</taxon>
        <taxon>Fusobacteriia</taxon>
        <taxon>Fusobacteriales</taxon>
        <taxon>Fusobacteriaceae</taxon>
        <taxon>Cetobacterium</taxon>
    </lineage>
</organism>
<proteinExistence type="inferred from homology"/>
<dbReference type="PANTHER" id="PTHR30337">
    <property type="entry name" value="COMPONENT OF ATP-DEPENDENT DSDNA EXONUCLEASE"/>
    <property type="match status" value="1"/>
</dbReference>
<dbReference type="GO" id="GO:0006310">
    <property type="term" value="P:DNA recombination"/>
    <property type="evidence" value="ECO:0007669"/>
    <property type="project" value="UniProtKB-KW"/>
</dbReference>
<comment type="similarity">
    <text evidence="4">Belongs to the SbcD family.</text>
</comment>
<sequence>MKILHTSDWHLGKKIEGHGRIEEHEKFIEILEKINDNENPDIILIAGDIFDSVNPPAEAEQLFFKTIKNLSKNGNRAIIIIPGNHDNPKRLSAGNPLAKELGIIIYTKPFEIIPPGKYGNFFIEDSCEGGIFININNKKLYLYSLPYPNETTLNETFENNNFSKRIGEILQTGIAYNKENIPTIIMSHLFLIGSSESGEEKAIELGGAMAVNPKDLPDVNYIALGHVHKPMAFKNKNAYYCGSPIEFRSTEAKHQKKILLVDVEFNKESIIKEIQLENYKPIKEYTVYSCEEAIEKSEELKNINQWVYLKIIDNRYLKNSEVRKIKENKNIVEIIPIINCKHTSCKSFSLESDNIKDIFIEFCKQEESSQPQNELIELFSKLIEEEN</sequence>
<keyword evidence="4" id="KW-0255">Endonuclease</keyword>
<keyword evidence="7" id="KW-1185">Reference proteome</keyword>
<dbReference type="InterPro" id="IPR050535">
    <property type="entry name" value="DNA_Repair-Maintenance_Comp"/>
</dbReference>
<keyword evidence="4" id="KW-0233">DNA recombination</keyword>